<dbReference type="InterPro" id="IPR057326">
    <property type="entry name" value="KR_dom"/>
</dbReference>
<protein>
    <submittedName>
        <fullName evidence="9">Uncharacterized protein</fullName>
    </submittedName>
</protein>
<dbReference type="Proteomes" id="UP001500443">
    <property type="component" value="Unassembled WGS sequence"/>
</dbReference>
<evidence type="ECO:0000256" key="6">
    <source>
        <dbReference type="SAM" id="MobiDB-lite"/>
    </source>
</evidence>
<dbReference type="CDD" id="cd05195">
    <property type="entry name" value="enoyl_red"/>
    <property type="match status" value="1"/>
</dbReference>
<dbReference type="PROSITE" id="PS00012">
    <property type="entry name" value="PHOSPHOPANTETHEINE"/>
    <property type="match status" value="1"/>
</dbReference>
<keyword evidence="3" id="KW-0808">Transferase</keyword>
<dbReference type="CDD" id="cd08956">
    <property type="entry name" value="KR_3_FAS_SDR_x"/>
    <property type="match status" value="1"/>
</dbReference>
<sequence length="1207" mass="125560">MALRAGDEAGCPVLDDLTLEAPLELPESGGVQVQVTVDPPEGEGTARTVSVHARPDDDPDRAFIRHATGRVTATVTSEDTAGGVWQGAWPPADATAVDLADAYDRLAERGYDYGSGFRGLTALWQDGTTRYAEVVLPEEHTGDHRADAFGLHPALLDAALHTLLIDTLEAPDGPDAGIRVPFSWAKVALHATAAARLRVKAVALGPDTVEITLYDAEGGLVAEVGELTLRTLPVGDRPTGIPDHLYALRWSAGDLPPADAADLAGWATLGPVAPVPDSAARHHPHLADLLATDDPPTAVVYAPAPGGDPTPTAAHQAVHDLLTLLQQYLTEPRLADVPLILLTRHAHALPADADPTTDPAHTALWGLARSAQAEHPGRIHLVDTDDHPDTRTHLPHALAHTLTTDTPQLALHHGTPHTPHLTHLRDDPPLTPPAGASAWRLDTARPGTLESLQLRPATEAVEPLAPGTVRVSVRAAGLNFRDVLMALGMYPGEQIMGSEGAGVVTEVGPGVTDLAPGDRVLGLLPHSFGPLAVADRRMLAPMPTGWTFAQAAAVPVVFLTAYYGLRDLGRLGKGDAVLVHAATGGVGMAAVQLARHWGAEVYATASPPKQGLLRELGVPAERIASSRDLDFVERFRRASGGAGMDVVLNSLAREFVDASLGLLTAGGRFVEMGKTDIRDAADVTRSNPGVGYRAFDLMEAGPDRIREMLAEIVALLESEVLTPLPLRTWDVRRAPEAYRFMSQARHVGKIVLTVPAPPDPAGTVLVTGGTGALGAQVARHLATVHGVRHLLLTSRRGMAAPGAAALRAELAGLGAEATIAACDVSQREDVVRLLAGVPAEHPLTAVVHAAGVTADGTVETLDAAAVDRVLAPKVDAVAHLDELTRGLDLSGFVLFSSIAGTLGTAGQGNYAAANAWLDGLAQRRLALGHPAVSLAWGYWAEESELSGHLSDADVARLSRTGILPLATAEGLALLDEAMALGDAAGAPARLSTRAEEGVPVPAVLRRVVKPARRTAAADGATAAGGSGSGARLTELPAAERAEALVKLVRTHAAAVLGHGSATSVPRDAAFKTIGFDSLAAVELRNRLNAATGLRLPATAVFDNPTAEALAELLDGELPGASAAADQAHAGAGSLGELEDMLAAGTLDEQEQARLAKRLKALLWQLEDVRPAAAAEESGPTAAEPGGALDVASDEEMFAMIDRELGRD</sequence>
<dbReference type="Pfam" id="PF08659">
    <property type="entry name" value="KR"/>
    <property type="match status" value="1"/>
</dbReference>
<evidence type="ECO:0000313" key="9">
    <source>
        <dbReference type="EMBL" id="GAA2118269.1"/>
    </source>
</evidence>
<dbReference type="Gene3D" id="3.40.50.11460">
    <property type="match status" value="1"/>
</dbReference>
<dbReference type="InterPro" id="IPR036736">
    <property type="entry name" value="ACP-like_sf"/>
</dbReference>
<evidence type="ECO:0000256" key="1">
    <source>
        <dbReference type="ARBA" id="ARBA00022450"/>
    </source>
</evidence>
<dbReference type="Pfam" id="PF21089">
    <property type="entry name" value="PKS_DH_N"/>
    <property type="match status" value="1"/>
</dbReference>
<feature type="region of interest" description="Disordered" evidence="6">
    <location>
        <begin position="1172"/>
        <end position="1193"/>
    </location>
</feature>
<dbReference type="Pfam" id="PF00550">
    <property type="entry name" value="PP-binding"/>
    <property type="match status" value="1"/>
</dbReference>
<dbReference type="SMART" id="SM00826">
    <property type="entry name" value="PKS_DH"/>
    <property type="match status" value="1"/>
</dbReference>
<dbReference type="SUPFAM" id="SSF50129">
    <property type="entry name" value="GroES-like"/>
    <property type="match status" value="1"/>
</dbReference>
<dbReference type="PROSITE" id="PS52019">
    <property type="entry name" value="PKS_MFAS_DH"/>
    <property type="match status" value="1"/>
</dbReference>
<dbReference type="SUPFAM" id="SSF47336">
    <property type="entry name" value="ACP-like"/>
    <property type="match status" value="1"/>
</dbReference>
<keyword evidence="1" id="KW-0596">Phosphopantetheine</keyword>
<evidence type="ECO:0000256" key="5">
    <source>
        <dbReference type="PROSITE-ProRule" id="PRU01363"/>
    </source>
</evidence>
<dbReference type="InterPro" id="IPR049900">
    <property type="entry name" value="PKS_mFAS_DH"/>
</dbReference>
<dbReference type="InterPro" id="IPR049552">
    <property type="entry name" value="PKS_DH_N"/>
</dbReference>
<evidence type="ECO:0000259" key="8">
    <source>
        <dbReference type="PROSITE" id="PS52019"/>
    </source>
</evidence>
<dbReference type="InterPro" id="IPR049551">
    <property type="entry name" value="PKS_DH_C"/>
</dbReference>
<dbReference type="SMART" id="SM00823">
    <property type="entry name" value="PKS_PP"/>
    <property type="match status" value="1"/>
</dbReference>
<dbReference type="PANTHER" id="PTHR43775:SF51">
    <property type="entry name" value="INACTIVE PHENOLPHTHIOCEROL SYNTHESIS POLYKETIDE SYNTHASE TYPE I PKS1-RELATED"/>
    <property type="match status" value="1"/>
</dbReference>
<dbReference type="Gene3D" id="3.40.50.720">
    <property type="entry name" value="NAD(P)-binding Rossmann-like Domain"/>
    <property type="match status" value="1"/>
</dbReference>
<dbReference type="InterPro" id="IPR011032">
    <property type="entry name" value="GroES-like_sf"/>
</dbReference>
<dbReference type="Gene3D" id="3.90.180.10">
    <property type="entry name" value="Medium-chain alcohol dehydrogenases, catalytic domain"/>
    <property type="match status" value="1"/>
</dbReference>
<comment type="caution">
    <text evidence="9">The sequence shown here is derived from an EMBL/GenBank/DDBJ whole genome shotgun (WGS) entry which is preliminary data.</text>
</comment>
<feature type="region of interest" description="C-terminal hotdog fold" evidence="5">
    <location>
        <begin position="94"/>
        <end position="238"/>
    </location>
</feature>
<dbReference type="InterPro" id="IPR013154">
    <property type="entry name" value="ADH-like_N"/>
</dbReference>
<evidence type="ECO:0000256" key="2">
    <source>
        <dbReference type="ARBA" id="ARBA00022553"/>
    </source>
</evidence>
<evidence type="ECO:0000256" key="4">
    <source>
        <dbReference type="ARBA" id="ARBA00023268"/>
    </source>
</evidence>
<dbReference type="InterPro" id="IPR050091">
    <property type="entry name" value="PKS_NRPS_Biosynth_Enz"/>
</dbReference>
<dbReference type="PANTHER" id="PTHR43775">
    <property type="entry name" value="FATTY ACID SYNTHASE"/>
    <property type="match status" value="1"/>
</dbReference>
<dbReference type="Pfam" id="PF13602">
    <property type="entry name" value="ADH_zinc_N_2"/>
    <property type="match status" value="1"/>
</dbReference>
<proteinExistence type="predicted"/>
<dbReference type="InterPro" id="IPR055123">
    <property type="entry name" value="SpnB-like_Rossmann"/>
</dbReference>
<evidence type="ECO:0000256" key="3">
    <source>
        <dbReference type="ARBA" id="ARBA00022679"/>
    </source>
</evidence>
<feature type="compositionally biased region" description="Low complexity" evidence="6">
    <location>
        <begin position="1172"/>
        <end position="1187"/>
    </location>
</feature>
<dbReference type="InterPro" id="IPR020807">
    <property type="entry name" value="PKS_DH"/>
</dbReference>
<dbReference type="SMART" id="SM01294">
    <property type="entry name" value="PKS_PP_betabranch"/>
    <property type="match status" value="1"/>
</dbReference>
<evidence type="ECO:0000313" key="10">
    <source>
        <dbReference type="Proteomes" id="UP001500443"/>
    </source>
</evidence>
<dbReference type="InterPro" id="IPR020843">
    <property type="entry name" value="ER"/>
</dbReference>
<dbReference type="EMBL" id="BAAAPF010000040">
    <property type="protein sequence ID" value="GAA2118269.1"/>
    <property type="molecule type" value="Genomic_DNA"/>
</dbReference>
<dbReference type="InterPro" id="IPR036291">
    <property type="entry name" value="NAD(P)-bd_dom_sf"/>
</dbReference>
<keyword evidence="10" id="KW-1185">Reference proteome</keyword>
<dbReference type="SMART" id="SM00822">
    <property type="entry name" value="PKS_KR"/>
    <property type="match status" value="1"/>
</dbReference>
<evidence type="ECO:0000259" key="7">
    <source>
        <dbReference type="PROSITE" id="PS50075"/>
    </source>
</evidence>
<dbReference type="InterPro" id="IPR020806">
    <property type="entry name" value="PKS_PP-bd"/>
</dbReference>
<dbReference type="InterPro" id="IPR006162">
    <property type="entry name" value="Ppantetheine_attach_site"/>
</dbReference>
<organism evidence="9 10">
    <name type="scientific">Streptomyces synnematoformans</name>
    <dbReference type="NCBI Taxonomy" id="415721"/>
    <lineage>
        <taxon>Bacteria</taxon>
        <taxon>Bacillati</taxon>
        <taxon>Actinomycetota</taxon>
        <taxon>Actinomycetes</taxon>
        <taxon>Kitasatosporales</taxon>
        <taxon>Streptomycetaceae</taxon>
        <taxon>Streptomyces</taxon>
    </lineage>
</organism>
<dbReference type="Pfam" id="PF14765">
    <property type="entry name" value="PS-DH"/>
    <property type="match status" value="1"/>
</dbReference>
<accession>A0ABN2XXK8</accession>
<keyword evidence="4" id="KW-0511">Multifunctional enzyme</keyword>
<dbReference type="PROSITE" id="PS50075">
    <property type="entry name" value="CARRIER"/>
    <property type="match status" value="1"/>
</dbReference>
<dbReference type="SMART" id="SM00829">
    <property type="entry name" value="PKS_ER"/>
    <property type="match status" value="1"/>
</dbReference>
<feature type="domain" description="Carrier" evidence="7">
    <location>
        <begin position="1042"/>
        <end position="1117"/>
    </location>
</feature>
<dbReference type="Pfam" id="PF22953">
    <property type="entry name" value="SpnB_Rossmann"/>
    <property type="match status" value="1"/>
</dbReference>
<dbReference type="Gene3D" id="3.10.129.110">
    <property type="entry name" value="Polyketide synthase dehydratase"/>
    <property type="match status" value="1"/>
</dbReference>
<dbReference type="InterPro" id="IPR009081">
    <property type="entry name" value="PP-bd_ACP"/>
</dbReference>
<keyword evidence="2" id="KW-0597">Phosphoprotein</keyword>
<dbReference type="InterPro" id="IPR013968">
    <property type="entry name" value="PKS_KR"/>
</dbReference>
<gene>
    <name evidence="9" type="ORF">GCM10009802_19820</name>
</gene>
<dbReference type="Gene3D" id="1.10.1200.10">
    <property type="entry name" value="ACP-like"/>
    <property type="match status" value="1"/>
</dbReference>
<dbReference type="SUPFAM" id="SSF51735">
    <property type="entry name" value="NAD(P)-binding Rossmann-fold domains"/>
    <property type="match status" value="3"/>
</dbReference>
<feature type="domain" description="PKS/mFAS DH" evidence="8">
    <location>
        <begin position="1"/>
        <end position="238"/>
    </location>
</feature>
<dbReference type="InterPro" id="IPR042104">
    <property type="entry name" value="PKS_dehydratase_sf"/>
</dbReference>
<feature type="region of interest" description="N-terminal hotdog fold" evidence="5">
    <location>
        <begin position="1"/>
        <end position="78"/>
    </location>
</feature>
<reference evidence="9 10" key="1">
    <citation type="journal article" date="2019" name="Int. J. Syst. Evol. Microbiol.">
        <title>The Global Catalogue of Microorganisms (GCM) 10K type strain sequencing project: providing services to taxonomists for standard genome sequencing and annotation.</title>
        <authorList>
            <consortium name="The Broad Institute Genomics Platform"/>
            <consortium name="The Broad Institute Genome Sequencing Center for Infectious Disease"/>
            <person name="Wu L."/>
            <person name="Ma J."/>
        </authorList>
    </citation>
    <scope>NUCLEOTIDE SEQUENCE [LARGE SCALE GENOMIC DNA]</scope>
    <source>
        <strain evidence="9 10">JCM 15481</strain>
    </source>
</reference>
<dbReference type="Pfam" id="PF08240">
    <property type="entry name" value="ADH_N"/>
    <property type="match status" value="1"/>
</dbReference>
<comment type="caution">
    <text evidence="5">Lacks conserved residue(s) required for the propagation of feature annotation.</text>
</comment>
<name>A0ABN2XXK8_9ACTN</name>